<keyword evidence="2" id="KW-1003">Cell membrane</keyword>
<dbReference type="SUPFAM" id="SSF81321">
    <property type="entry name" value="Family A G protein-coupled receptor-like"/>
    <property type="match status" value="1"/>
</dbReference>
<protein>
    <recommendedName>
        <fullName evidence="10">G-protein coupled receptors family 1 profile domain-containing protein</fullName>
    </recommendedName>
</protein>
<dbReference type="Gene3D" id="1.20.1070.10">
    <property type="entry name" value="Rhodopsin 7-helix transmembrane proteins"/>
    <property type="match status" value="1"/>
</dbReference>
<feature type="transmembrane region" description="Helical" evidence="7">
    <location>
        <begin position="62"/>
        <end position="86"/>
    </location>
</feature>
<evidence type="ECO:0000256" key="6">
    <source>
        <dbReference type="SAM" id="MobiDB-lite"/>
    </source>
</evidence>
<dbReference type="GO" id="GO:0004930">
    <property type="term" value="F:G protein-coupled receptor activity"/>
    <property type="evidence" value="ECO:0007669"/>
    <property type="project" value="UniProtKB-KW"/>
</dbReference>
<accession>A0AAV2SID8</accession>
<dbReference type="GO" id="GO:0005886">
    <property type="term" value="C:plasma membrane"/>
    <property type="evidence" value="ECO:0007669"/>
    <property type="project" value="UniProtKB-SubCell"/>
</dbReference>
<proteinExistence type="predicted"/>
<evidence type="ECO:0000256" key="4">
    <source>
        <dbReference type="ARBA" id="ARBA00023170"/>
    </source>
</evidence>
<comment type="caution">
    <text evidence="8">The sequence shown here is derived from an EMBL/GenBank/DDBJ whole genome shotgun (WGS) entry which is preliminary data.</text>
</comment>
<evidence type="ECO:0000256" key="1">
    <source>
        <dbReference type="ARBA" id="ARBA00004651"/>
    </source>
</evidence>
<feature type="transmembrane region" description="Helical" evidence="7">
    <location>
        <begin position="141"/>
        <end position="163"/>
    </location>
</feature>
<dbReference type="Proteomes" id="UP001497623">
    <property type="component" value="Unassembled WGS sequence"/>
</dbReference>
<evidence type="ECO:0000256" key="5">
    <source>
        <dbReference type="ARBA" id="ARBA00023224"/>
    </source>
</evidence>
<keyword evidence="7" id="KW-1133">Transmembrane helix</keyword>
<keyword evidence="7" id="KW-0472">Membrane</keyword>
<evidence type="ECO:0000256" key="3">
    <source>
        <dbReference type="ARBA" id="ARBA00023040"/>
    </source>
</evidence>
<feature type="compositionally biased region" description="Basic and acidic residues" evidence="6">
    <location>
        <begin position="192"/>
        <end position="201"/>
    </location>
</feature>
<organism evidence="8 9">
    <name type="scientific">Meganyctiphanes norvegica</name>
    <name type="common">Northern krill</name>
    <name type="synonym">Thysanopoda norvegica</name>
    <dbReference type="NCBI Taxonomy" id="48144"/>
    <lineage>
        <taxon>Eukaryota</taxon>
        <taxon>Metazoa</taxon>
        <taxon>Ecdysozoa</taxon>
        <taxon>Arthropoda</taxon>
        <taxon>Crustacea</taxon>
        <taxon>Multicrustacea</taxon>
        <taxon>Malacostraca</taxon>
        <taxon>Eumalacostraca</taxon>
        <taxon>Eucarida</taxon>
        <taxon>Euphausiacea</taxon>
        <taxon>Euphausiidae</taxon>
        <taxon>Meganyctiphanes</taxon>
    </lineage>
</organism>
<keyword evidence="9" id="KW-1185">Reference proteome</keyword>
<keyword evidence="7" id="KW-0812">Transmembrane</keyword>
<evidence type="ECO:0000313" key="9">
    <source>
        <dbReference type="Proteomes" id="UP001497623"/>
    </source>
</evidence>
<dbReference type="InterPro" id="IPR050569">
    <property type="entry name" value="TAAR"/>
</dbReference>
<reference evidence="8 9" key="1">
    <citation type="submission" date="2024-05" db="EMBL/GenBank/DDBJ databases">
        <authorList>
            <person name="Wallberg A."/>
        </authorList>
    </citation>
    <scope>NUCLEOTIDE SEQUENCE [LARGE SCALE GENOMIC DNA]</scope>
</reference>
<evidence type="ECO:0000313" key="8">
    <source>
        <dbReference type="EMBL" id="CAL4196213.1"/>
    </source>
</evidence>
<name>A0AAV2SID8_MEGNR</name>
<feature type="region of interest" description="Disordered" evidence="6">
    <location>
        <begin position="192"/>
        <end position="212"/>
    </location>
</feature>
<dbReference type="PANTHER" id="PTHR24249">
    <property type="entry name" value="HISTAMINE RECEPTOR-RELATED G-PROTEIN COUPLED RECEPTOR"/>
    <property type="match status" value="1"/>
</dbReference>
<sequence length="212" mass="24899">YKSIVTMKRVRIQIFFWIFLFITLAVWLITQGGYATLKSAYRPDDKTTVVFLDPFRHFLHGIIHKCYFLIVVVLFIGLLSSTLWFLKKAGMTRRALTCKDIKDESEIEMTKTLIFVICAFLISVIPSYTRHFFGRRVLCNYVNFFVTWLFLSSSTTNFFIYSVRNPAFRRKTRQILQKGLMTITGHVCRPSREEGHIKEPDETNSGYRDVHL</sequence>
<dbReference type="AlphaFoldDB" id="A0AAV2SID8"/>
<gene>
    <name evidence="8" type="ORF">MNOR_LOCUS37143</name>
</gene>
<feature type="non-terminal residue" evidence="8">
    <location>
        <position position="1"/>
    </location>
</feature>
<feature type="transmembrane region" description="Helical" evidence="7">
    <location>
        <begin position="12"/>
        <end position="30"/>
    </location>
</feature>
<evidence type="ECO:0000256" key="7">
    <source>
        <dbReference type="SAM" id="Phobius"/>
    </source>
</evidence>
<keyword evidence="5" id="KW-0807">Transducer</keyword>
<evidence type="ECO:0000256" key="2">
    <source>
        <dbReference type="ARBA" id="ARBA00022475"/>
    </source>
</evidence>
<comment type="subcellular location">
    <subcellularLocation>
        <location evidence="1">Cell membrane</location>
        <topology evidence="1">Multi-pass membrane protein</topology>
    </subcellularLocation>
</comment>
<dbReference type="CDD" id="cd00637">
    <property type="entry name" value="7tm_classA_rhodopsin-like"/>
    <property type="match status" value="1"/>
</dbReference>
<evidence type="ECO:0008006" key="10">
    <source>
        <dbReference type="Google" id="ProtNLM"/>
    </source>
</evidence>
<feature type="transmembrane region" description="Helical" evidence="7">
    <location>
        <begin position="112"/>
        <end position="129"/>
    </location>
</feature>
<dbReference type="EMBL" id="CAXKWB010072557">
    <property type="protein sequence ID" value="CAL4196213.1"/>
    <property type="molecule type" value="Genomic_DNA"/>
</dbReference>
<keyword evidence="4" id="KW-0675">Receptor</keyword>
<keyword evidence="3" id="KW-0297">G-protein coupled receptor</keyword>